<gene>
    <name evidence="1" type="ORF">CUR86_00695</name>
</gene>
<evidence type="ECO:0000313" key="2">
    <source>
        <dbReference type="Proteomes" id="UP001162135"/>
    </source>
</evidence>
<organism evidence="1 2">
    <name type="scientific">Salinicola acroporae</name>
    <dbReference type="NCBI Taxonomy" id="1541440"/>
    <lineage>
        <taxon>Bacteria</taxon>
        <taxon>Pseudomonadati</taxon>
        <taxon>Pseudomonadota</taxon>
        <taxon>Gammaproteobacteria</taxon>
        <taxon>Oceanospirillales</taxon>
        <taxon>Halomonadaceae</taxon>
        <taxon>Salinicola</taxon>
    </lineage>
</organism>
<dbReference type="Proteomes" id="UP001162135">
    <property type="component" value="Unassembled WGS sequence"/>
</dbReference>
<proteinExistence type="predicted"/>
<evidence type="ECO:0000313" key="1">
    <source>
        <dbReference type="EMBL" id="MDH4571120.1"/>
    </source>
</evidence>
<reference evidence="1" key="2">
    <citation type="submission" date="2017-11" db="EMBL/GenBank/DDBJ databases">
        <authorList>
            <person name="Das S.K."/>
        </authorList>
    </citation>
    <scope>NUCLEOTIDE SEQUENCE</scope>
    <source>
        <strain evidence="1">S4-41</strain>
    </source>
</reference>
<name>A0ABT6I072_9GAMM</name>
<reference evidence="1" key="1">
    <citation type="journal article" date="2015" name="Antonie Van Leeuwenhoek">
        <title>Comparative 16S rRNA signatures and multilocus sequence analysis for the genus Salinicola and description of Salinicola acroporae sp. nov., isolated from coral Acropora digitifera.</title>
        <authorList>
            <person name="Lepcha R.T."/>
            <person name="Poddar A."/>
            <person name="Schumann P."/>
            <person name="Das S.K."/>
        </authorList>
    </citation>
    <scope>NUCLEOTIDE SEQUENCE</scope>
    <source>
        <strain evidence="1">S4-41</strain>
    </source>
</reference>
<sequence length="70" mass="8379">MFLLNNPFSLRLKMQNLSSHIEHVYIAEGVFVRAKEIFYDEKGTQDVIRFFNELDDYRKALIAEGEYYLQ</sequence>
<protein>
    <submittedName>
        <fullName evidence="1">Uncharacterized protein</fullName>
    </submittedName>
</protein>
<dbReference type="EMBL" id="PGFS01000001">
    <property type="protein sequence ID" value="MDH4571120.1"/>
    <property type="molecule type" value="Genomic_DNA"/>
</dbReference>
<keyword evidence="2" id="KW-1185">Reference proteome</keyword>
<comment type="caution">
    <text evidence="1">The sequence shown here is derived from an EMBL/GenBank/DDBJ whole genome shotgun (WGS) entry which is preliminary data.</text>
</comment>
<accession>A0ABT6I072</accession>